<keyword evidence="16 22" id="KW-0472">Membrane</keyword>
<dbReference type="InterPro" id="IPR013320">
    <property type="entry name" value="ConA-like_dom_sf"/>
</dbReference>
<evidence type="ECO:0000256" key="1">
    <source>
        <dbReference type="ARBA" id="ARBA00004251"/>
    </source>
</evidence>
<dbReference type="CDD" id="cd06899">
    <property type="entry name" value="lectin_legume_LecRK_Arcelin_ConA"/>
    <property type="match status" value="1"/>
</dbReference>
<dbReference type="PROSITE" id="PS50011">
    <property type="entry name" value="PROTEIN_KINASE_DOM"/>
    <property type="match status" value="1"/>
</dbReference>
<evidence type="ECO:0000256" key="8">
    <source>
        <dbReference type="ARBA" id="ARBA00022679"/>
    </source>
</evidence>
<dbReference type="Gene3D" id="2.60.120.200">
    <property type="match status" value="1"/>
</dbReference>
<dbReference type="SUPFAM" id="SSF49899">
    <property type="entry name" value="Concanavalin A-like lectins/glucanases"/>
    <property type="match status" value="1"/>
</dbReference>
<dbReference type="Pfam" id="PF07714">
    <property type="entry name" value="PK_Tyr_Ser-Thr"/>
    <property type="match status" value="1"/>
</dbReference>
<evidence type="ECO:0000256" key="13">
    <source>
        <dbReference type="ARBA" id="ARBA00022777"/>
    </source>
</evidence>
<dbReference type="GO" id="GO:0005886">
    <property type="term" value="C:plasma membrane"/>
    <property type="evidence" value="ECO:0007669"/>
    <property type="project" value="UniProtKB-SubCell"/>
</dbReference>
<evidence type="ECO:0000256" key="3">
    <source>
        <dbReference type="ARBA" id="ARBA00008536"/>
    </source>
</evidence>
<dbReference type="FunFam" id="1.10.510.10:FF:000108">
    <property type="entry name" value="L-type lectin-domain containing receptor kinase S.4"/>
    <property type="match status" value="1"/>
</dbReference>
<comment type="catalytic activity">
    <reaction evidence="20">
        <text>L-seryl-[protein] + ATP = O-phospho-L-seryl-[protein] + ADP + H(+)</text>
        <dbReference type="Rhea" id="RHEA:17989"/>
        <dbReference type="Rhea" id="RHEA-COMP:9863"/>
        <dbReference type="Rhea" id="RHEA-COMP:11604"/>
        <dbReference type="ChEBI" id="CHEBI:15378"/>
        <dbReference type="ChEBI" id="CHEBI:29999"/>
        <dbReference type="ChEBI" id="CHEBI:30616"/>
        <dbReference type="ChEBI" id="CHEBI:83421"/>
        <dbReference type="ChEBI" id="CHEBI:456216"/>
        <dbReference type="EC" id="2.7.11.1"/>
    </reaction>
</comment>
<dbReference type="InterPro" id="IPR001220">
    <property type="entry name" value="Legume_lectin_dom"/>
</dbReference>
<keyword evidence="7" id="KW-0723">Serine/threonine-protein kinase</keyword>
<dbReference type="CDD" id="cd14066">
    <property type="entry name" value="STKc_IRAK"/>
    <property type="match status" value="1"/>
</dbReference>
<dbReference type="Pfam" id="PF00139">
    <property type="entry name" value="Lectin_legB"/>
    <property type="match status" value="1"/>
</dbReference>
<dbReference type="GO" id="GO:0004674">
    <property type="term" value="F:protein serine/threonine kinase activity"/>
    <property type="evidence" value="ECO:0007669"/>
    <property type="project" value="UniProtKB-KW"/>
</dbReference>
<protein>
    <recommendedName>
        <fullName evidence="5">non-specific serine/threonine protein kinase</fullName>
        <ecNumber evidence="5">2.7.11.1</ecNumber>
    </recommendedName>
</protein>
<dbReference type="EC" id="2.7.11.1" evidence="5"/>
<evidence type="ECO:0000313" key="24">
    <source>
        <dbReference type="EMBL" id="SPD15562.1"/>
    </source>
</evidence>
<evidence type="ECO:0000256" key="20">
    <source>
        <dbReference type="ARBA" id="ARBA00048679"/>
    </source>
</evidence>
<evidence type="ECO:0000256" key="11">
    <source>
        <dbReference type="ARBA" id="ARBA00022734"/>
    </source>
</evidence>
<evidence type="ECO:0000256" key="7">
    <source>
        <dbReference type="ARBA" id="ARBA00022527"/>
    </source>
</evidence>
<evidence type="ECO:0000256" key="4">
    <source>
        <dbReference type="ARBA" id="ARBA00010217"/>
    </source>
</evidence>
<feature type="transmembrane region" description="Helical" evidence="22">
    <location>
        <begin position="297"/>
        <end position="320"/>
    </location>
</feature>
<keyword evidence="18" id="KW-0325">Glycoprotein</keyword>
<dbReference type="PANTHER" id="PTHR27007">
    <property type="match status" value="1"/>
</dbReference>
<dbReference type="FunFam" id="3.30.200.20:FF:000112">
    <property type="entry name" value="Lectin-domain containing receptor kinase A4.3"/>
    <property type="match status" value="1"/>
</dbReference>
<dbReference type="InterPro" id="IPR017441">
    <property type="entry name" value="Protein_kinase_ATP_BS"/>
</dbReference>
<keyword evidence="15 22" id="KW-1133">Transmembrane helix</keyword>
<proteinExistence type="inferred from homology"/>
<dbReference type="InterPro" id="IPR008271">
    <property type="entry name" value="Ser/Thr_kinase_AS"/>
</dbReference>
<dbReference type="Gene3D" id="3.30.200.20">
    <property type="entry name" value="Phosphorylase Kinase, domain 1"/>
    <property type="match status" value="1"/>
</dbReference>
<dbReference type="EMBL" id="OIVN01004113">
    <property type="protein sequence ID" value="SPD15562.1"/>
    <property type="molecule type" value="Genomic_DNA"/>
</dbReference>
<dbReference type="InterPro" id="IPR011009">
    <property type="entry name" value="Kinase-like_dom_sf"/>
</dbReference>
<feature type="binding site" evidence="21">
    <location>
        <position position="383"/>
    </location>
    <ligand>
        <name>ATP</name>
        <dbReference type="ChEBI" id="CHEBI:30616"/>
    </ligand>
</feature>
<accession>A0A2N9HTA8</accession>
<keyword evidence="12 21" id="KW-0547">Nucleotide-binding</keyword>
<gene>
    <name evidence="24" type="ORF">FSB_LOCUS43444</name>
</gene>
<dbReference type="PROSITE" id="PS00108">
    <property type="entry name" value="PROTEIN_KINASE_ST"/>
    <property type="match status" value="1"/>
</dbReference>
<keyword evidence="8" id="KW-0808">Transferase</keyword>
<comment type="catalytic activity">
    <reaction evidence="19">
        <text>L-threonyl-[protein] + ATP = O-phospho-L-threonyl-[protein] + ADP + H(+)</text>
        <dbReference type="Rhea" id="RHEA:46608"/>
        <dbReference type="Rhea" id="RHEA-COMP:11060"/>
        <dbReference type="Rhea" id="RHEA-COMP:11605"/>
        <dbReference type="ChEBI" id="CHEBI:15378"/>
        <dbReference type="ChEBI" id="CHEBI:30013"/>
        <dbReference type="ChEBI" id="CHEBI:30616"/>
        <dbReference type="ChEBI" id="CHEBI:61977"/>
        <dbReference type="ChEBI" id="CHEBI:456216"/>
        <dbReference type="EC" id="2.7.11.1"/>
    </reaction>
</comment>
<evidence type="ECO:0000256" key="12">
    <source>
        <dbReference type="ARBA" id="ARBA00022741"/>
    </source>
</evidence>
<dbReference type="InterPro" id="IPR050528">
    <property type="entry name" value="L-type_Lectin-RKs"/>
</dbReference>
<organism evidence="24">
    <name type="scientific">Fagus sylvatica</name>
    <name type="common">Beechnut</name>
    <dbReference type="NCBI Taxonomy" id="28930"/>
    <lineage>
        <taxon>Eukaryota</taxon>
        <taxon>Viridiplantae</taxon>
        <taxon>Streptophyta</taxon>
        <taxon>Embryophyta</taxon>
        <taxon>Tracheophyta</taxon>
        <taxon>Spermatophyta</taxon>
        <taxon>Magnoliopsida</taxon>
        <taxon>eudicotyledons</taxon>
        <taxon>Gunneridae</taxon>
        <taxon>Pentapetalae</taxon>
        <taxon>rosids</taxon>
        <taxon>fabids</taxon>
        <taxon>Fagales</taxon>
        <taxon>Fagaceae</taxon>
        <taxon>Fagus</taxon>
    </lineage>
</organism>
<keyword evidence="13" id="KW-0418">Kinase</keyword>
<evidence type="ECO:0000256" key="21">
    <source>
        <dbReference type="PROSITE-ProRule" id="PRU10141"/>
    </source>
</evidence>
<feature type="transmembrane region" description="Helical" evidence="22">
    <location>
        <begin position="6"/>
        <end position="26"/>
    </location>
</feature>
<keyword evidence="10" id="KW-0732">Signal</keyword>
<evidence type="ECO:0000259" key="23">
    <source>
        <dbReference type="PROSITE" id="PS50011"/>
    </source>
</evidence>
<evidence type="ECO:0000256" key="2">
    <source>
        <dbReference type="ARBA" id="ARBA00007606"/>
    </source>
</evidence>
<evidence type="ECO:0000256" key="17">
    <source>
        <dbReference type="ARBA" id="ARBA00023170"/>
    </source>
</evidence>
<dbReference type="AlphaFoldDB" id="A0A2N9HTA8"/>
<evidence type="ECO:0000256" key="22">
    <source>
        <dbReference type="SAM" id="Phobius"/>
    </source>
</evidence>
<keyword evidence="11" id="KW-0430">Lectin</keyword>
<dbReference type="FunFam" id="2.60.120.200:FF:000096">
    <property type="entry name" value="L-type lectin-domain containing receptor kinase V.9"/>
    <property type="match status" value="1"/>
</dbReference>
<dbReference type="SUPFAM" id="SSF56112">
    <property type="entry name" value="Protein kinase-like (PK-like)"/>
    <property type="match status" value="1"/>
</dbReference>
<dbReference type="GO" id="GO:0030246">
    <property type="term" value="F:carbohydrate binding"/>
    <property type="evidence" value="ECO:0007669"/>
    <property type="project" value="UniProtKB-KW"/>
</dbReference>
<evidence type="ECO:0000256" key="10">
    <source>
        <dbReference type="ARBA" id="ARBA00022729"/>
    </source>
</evidence>
<evidence type="ECO:0000256" key="16">
    <source>
        <dbReference type="ARBA" id="ARBA00023136"/>
    </source>
</evidence>
<keyword evidence="6" id="KW-1003">Cell membrane</keyword>
<evidence type="ECO:0000256" key="5">
    <source>
        <dbReference type="ARBA" id="ARBA00012513"/>
    </source>
</evidence>
<evidence type="ECO:0000256" key="19">
    <source>
        <dbReference type="ARBA" id="ARBA00047899"/>
    </source>
</evidence>
<dbReference type="InterPro" id="IPR000719">
    <property type="entry name" value="Prot_kinase_dom"/>
</dbReference>
<evidence type="ECO:0000256" key="18">
    <source>
        <dbReference type="ARBA" id="ARBA00023180"/>
    </source>
</evidence>
<evidence type="ECO:0000256" key="6">
    <source>
        <dbReference type="ARBA" id="ARBA00022475"/>
    </source>
</evidence>
<dbReference type="SMART" id="SM00220">
    <property type="entry name" value="S_TKc"/>
    <property type="match status" value="1"/>
</dbReference>
<dbReference type="InterPro" id="IPR001245">
    <property type="entry name" value="Ser-Thr/Tyr_kinase_cat_dom"/>
</dbReference>
<evidence type="ECO:0000256" key="15">
    <source>
        <dbReference type="ARBA" id="ARBA00022989"/>
    </source>
</evidence>
<feature type="domain" description="Protein kinase" evidence="23">
    <location>
        <begin position="353"/>
        <end position="623"/>
    </location>
</feature>
<keyword evidence="17" id="KW-0675">Receptor</keyword>
<evidence type="ECO:0000256" key="14">
    <source>
        <dbReference type="ARBA" id="ARBA00022840"/>
    </source>
</evidence>
<evidence type="ECO:0000256" key="9">
    <source>
        <dbReference type="ARBA" id="ARBA00022692"/>
    </source>
</evidence>
<keyword evidence="9 22" id="KW-0812">Transmembrane</keyword>
<comment type="similarity">
    <text evidence="2">Belongs to the leguminous lectin family.</text>
</comment>
<dbReference type="PROSITE" id="PS00107">
    <property type="entry name" value="PROTEIN_KINASE_ATP"/>
    <property type="match status" value="1"/>
</dbReference>
<dbReference type="GO" id="GO:0005524">
    <property type="term" value="F:ATP binding"/>
    <property type="evidence" value="ECO:0007669"/>
    <property type="project" value="UniProtKB-UniRule"/>
</dbReference>
<reference evidence="24" key="1">
    <citation type="submission" date="2018-02" db="EMBL/GenBank/DDBJ databases">
        <authorList>
            <person name="Cohen D.B."/>
            <person name="Kent A.D."/>
        </authorList>
    </citation>
    <scope>NUCLEOTIDE SEQUENCE</scope>
</reference>
<sequence length="862" mass="95616">MSLFPLFQMLQFLIILYVSYIFLAFAEYEDQFIYNGFLQAKLQLDGTAEIQSNGLLQLTNTKKVSSVGHAFFKFPLKFNTTSSGSTPSLSFSTNFVFAIVPQVPNIGGDGIAFIISPSQNFIHAAGNQYLGLFNSSNVDRPENHILGIELDTVLNPEFGDIDKNHVGIDVNSLNSNESASAMYFSNKEGKNISLELGSGNLMHLWIDYDEAEKLLSVTLAPTRIPKPNRPLLSTHIDLSQYLLESMYVGFSAATGPLPSDHYILGWSFNKSGQAQSLDVSRLPQPPRQRKKRESPGLMIMILLIAVVVVLITIIGATIILRRKKYEEVREDWESEYGPHRFIYKNLYKATKGFSDKELIGEGGFGKVFKGKLPSSNVQIAVKKVSHDSKQGMKEFVAEIISMGRLRHRNLVQLLGYCRRKGELLLVYDYMPNGSLDTFLYGNENTNLNWLQRFQILKGVASGLLYLHEEWEQVVLHRDVKSSNVLLDADLNGRLGDFGLARLCNHNTNPQTTIVAGTVGYLAPELTRTGRATTCTDVFSFGAFMLEVACGRRPIEPHGLPEEVVLVDWVFGCWRTGAILDASDPRLEGNYVVEEMELVLKLGLLCSHSTPAARPSMRQLMQFLDGNADLPELPHDSACFGNFARVEAFEILMSIPSSFGTSLTPSSSTDSILNSGILKHLAAKLPDFGKLGPVGNKTRIFEALDCGLNQGISTFLDSSLIKGIIEKREKELVKNMIYTDLCSVLHEEVILIDWVFECWRKGAILDASDPRLEGNYVVEEMELVLKLGLLCSHSMPEARSSMRQVMQFLDGDAKLPELPNDSDCFGKSTSTEASDFSMSFPSSFSIASAPSCSSIDSILRSGR</sequence>
<name>A0A2N9HTA8_FAGSY</name>
<comment type="similarity">
    <text evidence="3">In the N-terminal section; belongs to the leguminous lectin family.</text>
</comment>
<comment type="subcellular location">
    <subcellularLocation>
        <location evidence="1">Cell membrane</location>
        <topology evidence="1">Single-pass type I membrane protein</topology>
    </subcellularLocation>
</comment>
<keyword evidence="14 21" id="KW-0067">ATP-binding</keyword>
<comment type="similarity">
    <text evidence="4">In the C-terminal section; belongs to the protein kinase superfamily. Ser/Thr protein kinase family.</text>
</comment>
<dbReference type="Gene3D" id="1.10.510.10">
    <property type="entry name" value="Transferase(Phosphotransferase) domain 1"/>
    <property type="match status" value="2"/>
</dbReference>